<protein>
    <recommendedName>
        <fullName evidence="3">Pentapeptide repeat-containing protein</fullName>
    </recommendedName>
</protein>
<dbReference type="PANTHER" id="PTHR14136:SF17">
    <property type="entry name" value="BTB_POZ DOMAIN-CONTAINING PROTEIN KCTD9"/>
    <property type="match status" value="1"/>
</dbReference>
<dbReference type="Pfam" id="PF13599">
    <property type="entry name" value="Pentapeptide_4"/>
    <property type="match status" value="1"/>
</dbReference>
<proteinExistence type="predicted"/>
<evidence type="ECO:0008006" key="3">
    <source>
        <dbReference type="Google" id="ProtNLM"/>
    </source>
</evidence>
<dbReference type="Gene3D" id="2.160.20.80">
    <property type="entry name" value="E3 ubiquitin-protein ligase SopA"/>
    <property type="match status" value="1"/>
</dbReference>
<dbReference type="Proteomes" id="UP000215596">
    <property type="component" value="Unassembled WGS sequence"/>
</dbReference>
<reference evidence="1 2" key="1">
    <citation type="submission" date="2017-07" db="EMBL/GenBank/DDBJ databases">
        <title>Isolation and whole genome analysis of endospore-forming bacteria from heroin.</title>
        <authorList>
            <person name="Kalinowski J."/>
            <person name="Ahrens B."/>
            <person name="Al-Dilaimi A."/>
            <person name="Winkler A."/>
            <person name="Wibberg D."/>
            <person name="Schleenbecker U."/>
            <person name="Ruckert C."/>
            <person name="Wolfel R."/>
            <person name="Grass G."/>
        </authorList>
    </citation>
    <scope>NUCLEOTIDE SEQUENCE [LARGE SCALE GENOMIC DNA]</scope>
    <source>
        <strain evidence="1 2">7537-G1</strain>
    </source>
</reference>
<evidence type="ECO:0000313" key="2">
    <source>
        <dbReference type="Proteomes" id="UP000215596"/>
    </source>
</evidence>
<dbReference type="OrthoDB" id="2536801at2"/>
<dbReference type="InterPro" id="IPR051082">
    <property type="entry name" value="Pentapeptide-BTB/POZ_domain"/>
</dbReference>
<dbReference type="SUPFAM" id="SSF141571">
    <property type="entry name" value="Pentapeptide repeat-like"/>
    <property type="match status" value="1"/>
</dbReference>
<sequence length="389" mass="44271">MYSEQALEQFRQTVVTPWHHASLLSMDREYRAKREQWAADFIEHFQQFCRKILDRQQAKDKEAIGYITYSLLRTGLTDGHPAYLAEAFDERWFFDRQPVQEEYDPQWAFQSLEGLESRWEPDARKYAGKIPRPLLERLRLEEAIHFHSYVSELIRYAMPQAVLLPEYQALARTSVFEVRVGEYMDHSITVYKEDRRGLSSSVVREWLDAKLEGEYAYQAIEEVDLSGIINPGLDFRYTAFRACNLSTAKLSFSMMVGTHWRGCLLEETDLSFSALQGADFRGCRLPQAICTGISAGWPTEEQTEWIMPGLAGVCFAETDLHRADFRHADLRGADFTAANLRDADFTGADLRGANFAGANLTGAVLEAANLAGASLPEGPWNVLLREAGR</sequence>
<accession>A0A268EJJ0</accession>
<organism evidence="1 2">
    <name type="scientific">Paenibacillus campinasensis</name>
    <dbReference type="NCBI Taxonomy" id="66347"/>
    <lineage>
        <taxon>Bacteria</taxon>
        <taxon>Bacillati</taxon>
        <taxon>Bacillota</taxon>
        <taxon>Bacilli</taxon>
        <taxon>Bacillales</taxon>
        <taxon>Paenibacillaceae</taxon>
        <taxon>Paenibacillus</taxon>
    </lineage>
</organism>
<dbReference type="Pfam" id="PF00805">
    <property type="entry name" value="Pentapeptide"/>
    <property type="match status" value="1"/>
</dbReference>
<comment type="caution">
    <text evidence="1">The sequence shown here is derived from an EMBL/GenBank/DDBJ whole genome shotgun (WGS) entry which is preliminary data.</text>
</comment>
<dbReference type="InterPro" id="IPR001646">
    <property type="entry name" value="5peptide_repeat"/>
</dbReference>
<name>A0A268EJJ0_9BACL</name>
<gene>
    <name evidence="1" type="ORF">CHH67_20620</name>
</gene>
<dbReference type="AlphaFoldDB" id="A0A268EJJ0"/>
<evidence type="ECO:0000313" key="1">
    <source>
        <dbReference type="EMBL" id="PAD73290.1"/>
    </source>
</evidence>
<dbReference type="EMBL" id="NPBY01000067">
    <property type="protein sequence ID" value="PAD73290.1"/>
    <property type="molecule type" value="Genomic_DNA"/>
</dbReference>
<dbReference type="PANTHER" id="PTHR14136">
    <property type="entry name" value="BTB_POZ DOMAIN-CONTAINING PROTEIN KCTD9"/>
    <property type="match status" value="1"/>
</dbReference>
<dbReference type="RefSeq" id="WP_095267265.1">
    <property type="nucleotide sequence ID" value="NZ_NPBY01000067.1"/>
</dbReference>